<sequence length="131" mass="15210">MKIMKKSDYDSNSEAEAIRSLSEDGDEMRKLNYYLSKDNQTKWKKIPQQNVRTRSCNIITHLPGPIKEKRTATTEIASLNSFLDNTTIVSTIVKYTNISIDSVKDNFSRERYALHTDPIELQTFIDIRYIT</sequence>
<organism evidence="1 2">
    <name type="scientific">Ignelater luminosus</name>
    <name type="common">Cucubano</name>
    <name type="synonym">Pyrophorus luminosus</name>
    <dbReference type="NCBI Taxonomy" id="2038154"/>
    <lineage>
        <taxon>Eukaryota</taxon>
        <taxon>Metazoa</taxon>
        <taxon>Ecdysozoa</taxon>
        <taxon>Arthropoda</taxon>
        <taxon>Hexapoda</taxon>
        <taxon>Insecta</taxon>
        <taxon>Pterygota</taxon>
        <taxon>Neoptera</taxon>
        <taxon>Endopterygota</taxon>
        <taxon>Coleoptera</taxon>
        <taxon>Polyphaga</taxon>
        <taxon>Elateriformia</taxon>
        <taxon>Elateroidea</taxon>
        <taxon>Elateridae</taxon>
        <taxon>Agrypninae</taxon>
        <taxon>Pyrophorini</taxon>
        <taxon>Ignelater</taxon>
    </lineage>
</organism>
<evidence type="ECO:0000313" key="2">
    <source>
        <dbReference type="Proteomes" id="UP000801492"/>
    </source>
</evidence>
<evidence type="ECO:0000313" key="1">
    <source>
        <dbReference type="EMBL" id="KAF2893872.1"/>
    </source>
</evidence>
<dbReference type="Proteomes" id="UP000801492">
    <property type="component" value="Unassembled WGS sequence"/>
</dbReference>
<name>A0A8K0D0K8_IGNLU</name>
<reference evidence="1" key="1">
    <citation type="submission" date="2019-08" db="EMBL/GenBank/DDBJ databases">
        <title>The genome of the North American firefly Photinus pyralis.</title>
        <authorList>
            <consortium name="Photinus pyralis genome working group"/>
            <person name="Fallon T.R."/>
            <person name="Sander Lower S.E."/>
            <person name="Weng J.-K."/>
        </authorList>
    </citation>
    <scope>NUCLEOTIDE SEQUENCE</scope>
    <source>
        <strain evidence="1">TRF0915ILg1</strain>
        <tissue evidence="1">Whole body</tissue>
    </source>
</reference>
<proteinExistence type="predicted"/>
<dbReference type="EMBL" id="VTPC01007588">
    <property type="protein sequence ID" value="KAF2893872.1"/>
    <property type="molecule type" value="Genomic_DNA"/>
</dbReference>
<protein>
    <submittedName>
        <fullName evidence="1">Uncharacterized protein</fullName>
    </submittedName>
</protein>
<dbReference type="OrthoDB" id="6779804at2759"/>
<accession>A0A8K0D0K8</accession>
<gene>
    <name evidence="1" type="ORF">ILUMI_12300</name>
</gene>
<dbReference type="AlphaFoldDB" id="A0A8K0D0K8"/>
<keyword evidence="2" id="KW-1185">Reference proteome</keyword>
<comment type="caution">
    <text evidence="1">The sequence shown here is derived from an EMBL/GenBank/DDBJ whole genome shotgun (WGS) entry which is preliminary data.</text>
</comment>